<dbReference type="AlphaFoldDB" id="A0A368KXM9"/>
<keyword evidence="1" id="KW-0472">Membrane</keyword>
<feature type="transmembrane region" description="Helical" evidence="1">
    <location>
        <begin position="32"/>
        <end position="53"/>
    </location>
</feature>
<dbReference type="EMBL" id="QPEX01000006">
    <property type="protein sequence ID" value="RCS56003.1"/>
    <property type="molecule type" value="Genomic_DNA"/>
</dbReference>
<evidence type="ECO:0000313" key="2">
    <source>
        <dbReference type="EMBL" id="RCS56003.1"/>
    </source>
</evidence>
<dbReference type="Proteomes" id="UP000253562">
    <property type="component" value="Unassembled WGS sequence"/>
</dbReference>
<dbReference type="RefSeq" id="WP_114366825.1">
    <property type="nucleotide sequence ID" value="NZ_QPEX01000006.1"/>
</dbReference>
<proteinExistence type="predicted"/>
<feature type="transmembrane region" description="Helical" evidence="1">
    <location>
        <begin position="95"/>
        <end position="119"/>
    </location>
</feature>
<comment type="caution">
    <text evidence="2">The sequence shown here is derived from an EMBL/GenBank/DDBJ whole genome shotgun (WGS) entry which is preliminary data.</text>
</comment>
<feature type="transmembrane region" description="Helical" evidence="1">
    <location>
        <begin position="59"/>
        <end position="83"/>
    </location>
</feature>
<keyword evidence="1" id="KW-0812">Transmembrane</keyword>
<evidence type="ECO:0000313" key="3">
    <source>
        <dbReference type="Proteomes" id="UP000253562"/>
    </source>
</evidence>
<evidence type="ECO:0000256" key="1">
    <source>
        <dbReference type="SAM" id="Phobius"/>
    </source>
</evidence>
<organism evidence="2 3">
    <name type="scientific">Bremerella cremea</name>
    <dbReference type="NCBI Taxonomy" id="1031537"/>
    <lineage>
        <taxon>Bacteria</taxon>
        <taxon>Pseudomonadati</taxon>
        <taxon>Planctomycetota</taxon>
        <taxon>Planctomycetia</taxon>
        <taxon>Pirellulales</taxon>
        <taxon>Pirellulaceae</taxon>
        <taxon>Bremerella</taxon>
    </lineage>
</organism>
<accession>A0A368KXM9</accession>
<name>A0A368KXM9_9BACT</name>
<sequence>MEILKEENPYQSPVESADHVVLREAVLRRASLAWQFPLVGALLFVATIFVNWLPFATSLYFLLVLAMLGFWVGGLLMTVYAVLAAQRHSGALRHGVQGMLCNAMLTGVILLGVVGYAYLVAETRPTTTNPPASAKP</sequence>
<keyword evidence="1" id="KW-1133">Transmembrane helix</keyword>
<reference evidence="2 3" key="1">
    <citation type="submission" date="2018-07" db="EMBL/GenBank/DDBJ databases">
        <title>Comparative genomes isolates from brazilian mangrove.</title>
        <authorList>
            <person name="De Araujo J.E."/>
            <person name="Taketani R.G."/>
            <person name="Silva M.C.P."/>
            <person name="Lourenco M.V."/>
            <person name="Oliveira V.M."/>
            <person name="Andreote F.D."/>
        </authorList>
    </citation>
    <scope>NUCLEOTIDE SEQUENCE [LARGE SCALE GENOMIC DNA]</scope>
    <source>
        <strain evidence="2 3">HEX PRIS-MGV</strain>
    </source>
</reference>
<dbReference type="OrthoDB" id="9998022at2"/>
<protein>
    <submittedName>
        <fullName evidence="2">Uncharacterized protein</fullName>
    </submittedName>
</protein>
<gene>
    <name evidence="2" type="ORF">DTL42_01040</name>
</gene>